<evidence type="ECO:0000313" key="1">
    <source>
        <dbReference type="EMBL" id="VDK69637.1"/>
    </source>
</evidence>
<sequence length="224" mass="25113">MIACLFSFLPVVSCHIIGSTRTLHRAVPRRAHAKRDDGFRKPANVRIVVVGPSNCVVDESCVDVLHLVECPLSIRDVEHSQLVQKVRELAANYGSTSRRLCAFEKELQRAVAKIRHCIMASQSQPDAWLERAIAQIGAFPMFLKPSASITSCMHTRHIARNEHDFLTWARARAVNVNPSGEYVVEECLQDGYEFTAMCSKAGLIGDYLHLILSHVPIVYRNCFV</sequence>
<evidence type="ECO:0000313" key="2">
    <source>
        <dbReference type="Proteomes" id="UP000267096"/>
    </source>
</evidence>
<dbReference type="EMBL" id="UYRR01037236">
    <property type="protein sequence ID" value="VDK69637.1"/>
    <property type="molecule type" value="Genomic_DNA"/>
</dbReference>
<dbReference type="OrthoDB" id="5790559at2759"/>
<evidence type="ECO:0000313" key="3">
    <source>
        <dbReference type="WBParaSite" id="ASIM_0002005501-mRNA-1"/>
    </source>
</evidence>
<reference evidence="1 2" key="2">
    <citation type="submission" date="2018-11" db="EMBL/GenBank/DDBJ databases">
        <authorList>
            <consortium name="Pathogen Informatics"/>
        </authorList>
    </citation>
    <scope>NUCLEOTIDE SEQUENCE [LARGE SCALE GENOMIC DNA]</scope>
</reference>
<dbReference type="WBParaSite" id="ASIM_0002005501-mRNA-1">
    <property type="protein sequence ID" value="ASIM_0002005501-mRNA-1"/>
    <property type="gene ID" value="ASIM_0002005501"/>
</dbReference>
<proteinExistence type="predicted"/>
<dbReference type="AlphaFoldDB" id="A0A0M3KGE2"/>
<name>A0A0M3KGE2_ANISI</name>
<keyword evidence="2" id="KW-1185">Reference proteome</keyword>
<dbReference type="Proteomes" id="UP000267096">
    <property type="component" value="Unassembled WGS sequence"/>
</dbReference>
<organism evidence="3">
    <name type="scientific">Anisakis simplex</name>
    <name type="common">Herring worm</name>
    <dbReference type="NCBI Taxonomy" id="6269"/>
    <lineage>
        <taxon>Eukaryota</taxon>
        <taxon>Metazoa</taxon>
        <taxon>Ecdysozoa</taxon>
        <taxon>Nematoda</taxon>
        <taxon>Chromadorea</taxon>
        <taxon>Rhabditida</taxon>
        <taxon>Spirurina</taxon>
        <taxon>Ascaridomorpha</taxon>
        <taxon>Ascaridoidea</taxon>
        <taxon>Anisakidae</taxon>
        <taxon>Anisakis</taxon>
        <taxon>Anisakis simplex complex</taxon>
    </lineage>
</organism>
<accession>A0A0M3KGE2</accession>
<gene>
    <name evidence="1" type="ORF">ASIM_LOCUS19441</name>
</gene>
<protein>
    <submittedName>
        <fullName evidence="3">ATP-grasp domain-containing protein</fullName>
    </submittedName>
</protein>
<reference evidence="3" key="1">
    <citation type="submission" date="2017-02" db="UniProtKB">
        <authorList>
            <consortium name="WormBaseParasite"/>
        </authorList>
    </citation>
    <scope>IDENTIFICATION</scope>
</reference>